<dbReference type="EMBL" id="KB870807">
    <property type="protein sequence ID" value="EOA32952.1"/>
    <property type="molecule type" value="Genomic_DNA"/>
</dbReference>
<protein>
    <recommendedName>
        <fullName evidence="2">MATH domain-containing protein</fullName>
    </recommendedName>
</protein>
<dbReference type="eggNOG" id="KOG1987">
    <property type="taxonomic scope" value="Eukaryota"/>
</dbReference>
<keyword evidence="1" id="KW-0175">Coiled coil</keyword>
<dbReference type="PROSITE" id="PS50144">
    <property type="entry name" value="MATH"/>
    <property type="match status" value="1"/>
</dbReference>
<dbReference type="CDD" id="cd00121">
    <property type="entry name" value="MATH"/>
    <property type="match status" value="1"/>
</dbReference>
<dbReference type="KEGG" id="crb:17892387"/>
<accession>R0GB70</accession>
<dbReference type="SMART" id="SM00061">
    <property type="entry name" value="MATH"/>
    <property type="match status" value="1"/>
</dbReference>
<dbReference type="OrthoDB" id="1086155at2759"/>
<feature type="domain" description="MATH" evidence="2">
    <location>
        <begin position="6"/>
        <end position="131"/>
    </location>
</feature>
<dbReference type="PANTHER" id="PTHR46236:SF9">
    <property type="entry name" value="UBIQUITIN-SPECIFIC PROTEASE FAMILY C19-RELATED PROTEIN"/>
    <property type="match status" value="1"/>
</dbReference>
<dbReference type="InterPro" id="IPR008974">
    <property type="entry name" value="TRAF-like"/>
</dbReference>
<dbReference type="Pfam" id="PF22486">
    <property type="entry name" value="MATH_2"/>
    <property type="match status" value="1"/>
</dbReference>
<gene>
    <name evidence="3" type="ORF">CARUB_v10016281mg</name>
</gene>
<evidence type="ECO:0000256" key="1">
    <source>
        <dbReference type="ARBA" id="ARBA00023054"/>
    </source>
</evidence>
<dbReference type="SUPFAM" id="SSF49599">
    <property type="entry name" value="TRAF domain-like"/>
    <property type="match status" value="1"/>
</dbReference>
<dbReference type="PANTHER" id="PTHR46236">
    <property type="entry name" value="TRAF-LIKE SUPERFAMILY PROTEIN"/>
    <property type="match status" value="1"/>
</dbReference>
<dbReference type="Proteomes" id="UP000029121">
    <property type="component" value="Unassembled WGS sequence"/>
</dbReference>
<dbReference type="AlphaFoldDB" id="R0GB70"/>
<name>R0GB70_9BRAS</name>
<evidence type="ECO:0000313" key="4">
    <source>
        <dbReference type="Proteomes" id="UP000029121"/>
    </source>
</evidence>
<keyword evidence="4" id="KW-1185">Reference proteome</keyword>
<dbReference type="Gene3D" id="2.60.210.10">
    <property type="entry name" value="Apoptosis, Tumor Necrosis Factor Receptor Associated Protein 2, Chain A"/>
    <property type="match status" value="1"/>
</dbReference>
<evidence type="ECO:0000313" key="3">
    <source>
        <dbReference type="EMBL" id="EOA32952.1"/>
    </source>
</evidence>
<dbReference type="InterPro" id="IPR050804">
    <property type="entry name" value="MCC"/>
</dbReference>
<organism evidence="3 4">
    <name type="scientific">Capsella rubella</name>
    <dbReference type="NCBI Taxonomy" id="81985"/>
    <lineage>
        <taxon>Eukaryota</taxon>
        <taxon>Viridiplantae</taxon>
        <taxon>Streptophyta</taxon>
        <taxon>Embryophyta</taxon>
        <taxon>Tracheophyta</taxon>
        <taxon>Spermatophyta</taxon>
        <taxon>Magnoliopsida</taxon>
        <taxon>eudicotyledons</taxon>
        <taxon>Gunneridae</taxon>
        <taxon>Pentapetalae</taxon>
        <taxon>rosids</taxon>
        <taxon>malvids</taxon>
        <taxon>Brassicales</taxon>
        <taxon>Brassicaceae</taxon>
        <taxon>Camelineae</taxon>
        <taxon>Capsella</taxon>
    </lineage>
</organism>
<sequence length="298" mass="34007">METKVETTITWVIKNFSSLQTTTVYSDNFVAGGCNWRFLAYPKGNNQANHFSLYIALPDKEPLPIGWRRHVKFSLSVVNKYSETLSTRKETEHWFEDKAPSWGFPTLICLTELNDKEGFLVNGELTVVAKVEVLEVVGKLEESSSPVTVTVEVNGFQVLPSQVKSVKSLFERHQDTASKFRLKNPYLKTAYMNFLLSLTQTLCRSTQEISKDDLSHAGAALIYLKKAGFKLDWLEKKLGEVKNKKKKEEACLARMREMDEELQPFKKKCLDLRAQMDKVKEELSEARAPLPLFDDNVA</sequence>
<dbReference type="InterPro" id="IPR002083">
    <property type="entry name" value="MATH/TRAF_dom"/>
</dbReference>
<proteinExistence type="predicted"/>
<evidence type="ECO:0000259" key="2">
    <source>
        <dbReference type="PROSITE" id="PS50144"/>
    </source>
</evidence>
<reference evidence="4" key="1">
    <citation type="journal article" date="2013" name="Nat. Genet.">
        <title>The Capsella rubella genome and the genomic consequences of rapid mating system evolution.</title>
        <authorList>
            <person name="Slotte T."/>
            <person name="Hazzouri K.M."/>
            <person name="Agren J.A."/>
            <person name="Koenig D."/>
            <person name="Maumus F."/>
            <person name="Guo Y.L."/>
            <person name="Steige K."/>
            <person name="Platts A.E."/>
            <person name="Escobar J.S."/>
            <person name="Newman L.K."/>
            <person name="Wang W."/>
            <person name="Mandakova T."/>
            <person name="Vello E."/>
            <person name="Smith L.M."/>
            <person name="Henz S.R."/>
            <person name="Steffen J."/>
            <person name="Takuno S."/>
            <person name="Brandvain Y."/>
            <person name="Coop G."/>
            <person name="Andolfatto P."/>
            <person name="Hu T.T."/>
            <person name="Blanchette M."/>
            <person name="Clark R.M."/>
            <person name="Quesneville H."/>
            <person name="Nordborg M."/>
            <person name="Gaut B.S."/>
            <person name="Lysak M.A."/>
            <person name="Jenkins J."/>
            <person name="Grimwood J."/>
            <person name="Chapman J."/>
            <person name="Prochnik S."/>
            <person name="Shu S."/>
            <person name="Rokhsar D."/>
            <person name="Schmutz J."/>
            <person name="Weigel D."/>
            <person name="Wright S.I."/>
        </authorList>
    </citation>
    <scope>NUCLEOTIDE SEQUENCE [LARGE SCALE GENOMIC DNA]</scope>
    <source>
        <strain evidence="4">cv. Monte Gargano</strain>
    </source>
</reference>